<keyword evidence="3" id="KW-1185">Reference proteome</keyword>
<comment type="caution">
    <text evidence="2">The sequence shown here is derived from an EMBL/GenBank/DDBJ whole genome shotgun (WGS) entry which is preliminary data.</text>
</comment>
<dbReference type="InterPro" id="IPR021975">
    <property type="entry name" value="Rifampin_Arr"/>
</dbReference>
<dbReference type="Pfam" id="PF12120">
    <property type="entry name" value="Arr-ms"/>
    <property type="match status" value="1"/>
</dbReference>
<gene>
    <name evidence="2" type="ORF">B0I27_10367</name>
</gene>
<dbReference type="Gene3D" id="3.20.170.40">
    <property type="entry name" value="Rifampin ADP-ribosyltransferase domain"/>
    <property type="match status" value="1"/>
</dbReference>
<feature type="domain" description="Rifampin ADP-ribosyltransferase" evidence="1">
    <location>
        <begin position="127"/>
        <end position="225"/>
    </location>
</feature>
<dbReference type="Gene3D" id="1.25.40.10">
    <property type="entry name" value="Tetratricopeptide repeat domain"/>
    <property type="match status" value="1"/>
</dbReference>
<dbReference type="InterPro" id="IPR011990">
    <property type="entry name" value="TPR-like_helical_dom_sf"/>
</dbReference>
<dbReference type="NCBIfam" id="NF033144">
    <property type="entry name" value="rifampin_ARR"/>
    <property type="match status" value="1"/>
</dbReference>
<protein>
    <submittedName>
        <fullName evidence="2">Rifampin ADP-ribosylating transferase</fullName>
    </submittedName>
</protein>
<dbReference type="InterPro" id="IPR038611">
    <property type="entry name" value="Arr_sf"/>
</dbReference>
<dbReference type="GO" id="GO:0016740">
    <property type="term" value="F:transferase activity"/>
    <property type="evidence" value="ECO:0007669"/>
    <property type="project" value="UniProtKB-KW"/>
</dbReference>
<keyword evidence="2" id="KW-0808">Transferase</keyword>
<name>A0A2T0U6U2_9SPHI</name>
<reference evidence="2 3" key="1">
    <citation type="submission" date="2018-03" db="EMBL/GenBank/DDBJ databases">
        <title>Genomic Encyclopedia of Type Strains, Phase III (KMG-III): the genomes of soil and plant-associated and newly described type strains.</title>
        <authorList>
            <person name="Whitman W."/>
        </authorList>
    </citation>
    <scope>NUCLEOTIDE SEQUENCE [LARGE SCALE GENOMIC DNA]</scope>
    <source>
        <strain evidence="2 3">CGMCC 1.9313</strain>
    </source>
</reference>
<dbReference type="EMBL" id="PVTH01000003">
    <property type="protein sequence ID" value="PRY53602.1"/>
    <property type="molecule type" value="Genomic_DNA"/>
</dbReference>
<proteinExistence type="predicted"/>
<dbReference type="OrthoDB" id="5509356at2"/>
<dbReference type="Proteomes" id="UP000238034">
    <property type="component" value="Unassembled WGS sequence"/>
</dbReference>
<evidence type="ECO:0000259" key="1">
    <source>
        <dbReference type="Pfam" id="PF12120"/>
    </source>
</evidence>
<dbReference type="SUPFAM" id="SSF48452">
    <property type="entry name" value="TPR-like"/>
    <property type="match status" value="1"/>
</dbReference>
<dbReference type="AlphaFoldDB" id="A0A2T0U6U2"/>
<sequence length="249" mass="27851">MSVEFHPDNPIVRLCMQGMRLEEQGKLEEAAIHFLQGWDEATNDFERFLIAWFNARVQLKASQRIAWYEKALELAEAVGDDAVQSAFPSLHNNLSKCYEEVGDPEKAAMHQELATASVSQPADKGPFYHGTKAQLNIGDLLTAGRISNYQSDLLMNHIYFTALPNGAGLAAALSPGEGPERVYIVEPMGNFEDDPNVTNLKFPGNPTRSYRSTEPLKIIGEATTWQRTTPEQIQRIRDRFAGKKDDIIN</sequence>
<organism evidence="2 3">
    <name type="scientific">Arcticibacter pallidicorallinus</name>
    <dbReference type="NCBI Taxonomy" id="1259464"/>
    <lineage>
        <taxon>Bacteria</taxon>
        <taxon>Pseudomonadati</taxon>
        <taxon>Bacteroidota</taxon>
        <taxon>Sphingobacteriia</taxon>
        <taxon>Sphingobacteriales</taxon>
        <taxon>Sphingobacteriaceae</taxon>
        <taxon>Arcticibacter</taxon>
    </lineage>
</organism>
<accession>A0A2T0U6U2</accession>
<evidence type="ECO:0000313" key="2">
    <source>
        <dbReference type="EMBL" id="PRY53602.1"/>
    </source>
</evidence>
<evidence type="ECO:0000313" key="3">
    <source>
        <dbReference type="Proteomes" id="UP000238034"/>
    </source>
</evidence>